<reference evidence="3 4" key="2">
    <citation type="journal article" date="2013" name="PLoS ONE">
        <title>INDIGO - INtegrated Data Warehouse of MIcrobial GenOmes with Examples from the Red Sea Extremophiles.</title>
        <authorList>
            <person name="Alam I."/>
            <person name="Antunes A."/>
            <person name="Kamau A.A."/>
            <person name="Ba Alawi W."/>
            <person name="Kalkatawi M."/>
            <person name="Stingl U."/>
            <person name="Bajic V.B."/>
        </authorList>
    </citation>
    <scope>NUCLEOTIDE SEQUENCE [LARGE SCALE GENOMIC DNA]</scope>
    <source>
        <strain evidence="3 4">E1L3A</strain>
    </source>
</reference>
<dbReference type="RefSeq" id="WP_006915284.1">
    <property type="nucleotide sequence ID" value="NZ_AFNV02000033.1"/>
</dbReference>
<dbReference type="GO" id="GO:0008768">
    <property type="term" value="F:UDP-sugar diphosphatase activity"/>
    <property type="evidence" value="ECO:0007669"/>
    <property type="project" value="TreeGrafter"/>
</dbReference>
<dbReference type="InterPro" id="IPR008334">
    <property type="entry name" value="5'-Nucleotdase_C"/>
</dbReference>
<dbReference type="PRINTS" id="PR01607">
    <property type="entry name" value="APYRASEFAMLY"/>
</dbReference>
<accession>U2FT58</accession>
<dbReference type="AlphaFoldDB" id="U2FT58"/>
<dbReference type="Proteomes" id="UP000006242">
    <property type="component" value="Unassembled WGS sequence"/>
</dbReference>
<evidence type="ECO:0000259" key="2">
    <source>
        <dbReference type="Pfam" id="PF02872"/>
    </source>
</evidence>
<dbReference type="PANTHER" id="PTHR11575:SF24">
    <property type="entry name" value="5'-NUCLEOTIDASE"/>
    <property type="match status" value="1"/>
</dbReference>
<feature type="domain" description="5'-Nucleotidase C-terminal" evidence="2">
    <location>
        <begin position="417"/>
        <end position="577"/>
    </location>
</feature>
<dbReference type="GO" id="GO:0004035">
    <property type="term" value="F:alkaline phosphatase activity"/>
    <property type="evidence" value="ECO:0007669"/>
    <property type="project" value="UniProtKB-EC"/>
</dbReference>
<dbReference type="Gene3D" id="3.60.21.10">
    <property type="match status" value="1"/>
</dbReference>
<comment type="similarity">
    <text evidence="1">Belongs to the 5'-nucleotidase family.</text>
</comment>
<feature type="signal peptide" evidence="1">
    <location>
        <begin position="1"/>
        <end position="22"/>
    </location>
</feature>
<keyword evidence="1" id="KW-0547">Nucleotide-binding</keyword>
<sequence>MTTMQLVWRRTLLALCLTTAIAGCSDSDSNDNDTSAPEASAYRLQLLHFADMDGSTAALDYVSNFSSLVNAFASDDTLSDHTLVLSSGDNFIPGPRYFASGALGDEEVPDALGAAGNGRADIVFVNRFGTAASALGNHDLDSGTSAFAGLIASDGEAGGYPGAAFPYLSFNADFSGDSSLSGLVAEDGQPAGEVAGRVAGSATVEVGGETIGVVGATTPLLASITSTGGIDMSPDDFAMDDAGYDALAAAIQPAVDALVGAGIDKIVLVTHMQQIAIEQALATRLNDVDIVIAGGSNTLLADSNDVLRDGDEAAGTYPLSFEGPDGTPTLVVNVDGDYKYLGRLVVDFDDNGVLIMDSLDTVENGAWASTDAIVDQLATRGLNTTADSDVLAVQAALQSLLEAQDGNVQGITEVYLDGRRTQVRTEETNLGSLTADANLYYARLAEPGVQVSLKNGGGIRDDIGQVVVPPGGTADAELRPPQANASIGKPVGGVSQFDIAGALRFNNSLTIISVTAAELRDIMEHAVAATADGATPGQFPQIGGMRIAFDAAMTARSGGQMNMGTSSNGNRIRTLEVIDDSGNTTDTLVANGVLQGDTSRPIRMVLLAFTAACVPGDNYDAGTSDCGDAYPLKNLTDPQRVDLDPGTDGVVDASQIATDYDPGLAMFAATGTEQDAFAEYLQARYNPDNGGTAFDNAETAAAEDMRIVNLKVQRGVR</sequence>
<dbReference type="Pfam" id="PF02872">
    <property type="entry name" value="5_nucleotid_C"/>
    <property type="match status" value="1"/>
</dbReference>
<keyword evidence="1 3" id="KW-0378">Hydrolase</keyword>
<dbReference type="InterPro" id="IPR029052">
    <property type="entry name" value="Metallo-depent_PP-like"/>
</dbReference>
<dbReference type="InterPro" id="IPR006179">
    <property type="entry name" value="5_nucleotidase/apyrase"/>
</dbReference>
<reference evidence="3 4" key="1">
    <citation type="journal article" date="2011" name="J. Bacteriol.">
        <title>Genome sequence of Salinisphaera shabanensis, a gammaproteobacterium from the harsh, variable environment of the brine-seawater interface of the Shaban Deep in the Red Sea.</title>
        <authorList>
            <person name="Antunes A."/>
            <person name="Alam I."/>
            <person name="Bajic V.B."/>
            <person name="Stingl U."/>
        </authorList>
    </citation>
    <scope>NUCLEOTIDE SEQUENCE [LARGE SCALE GENOMIC DNA]</scope>
    <source>
        <strain evidence="3 4">E1L3A</strain>
    </source>
</reference>
<protein>
    <submittedName>
        <fullName evidence="3">Alkaline phosphatase protein</fullName>
        <ecNumber evidence="3">3.1.3.1</ecNumber>
    </submittedName>
</protein>
<dbReference type="EMBL" id="AFNV02000033">
    <property type="protein sequence ID" value="ERJ17593.1"/>
    <property type="molecule type" value="Genomic_DNA"/>
</dbReference>
<keyword evidence="1" id="KW-0732">Signal</keyword>
<evidence type="ECO:0000256" key="1">
    <source>
        <dbReference type="RuleBase" id="RU362119"/>
    </source>
</evidence>
<dbReference type="GO" id="GO:0030288">
    <property type="term" value="C:outer membrane-bounded periplasmic space"/>
    <property type="evidence" value="ECO:0007669"/>
    <property type="project" value="TreeGrafter"/>
</dbReference>
<name>U2FT58_9GAMM</name>
<evidence type="ECO:0000313" key="3">
    <source>
        <dbReference type="EMBL" id="ERJ17593.1"/>
    </source>
</evidence>
<dbReference type="SUPFAM" id="SSF56300">
    <property type="entry name" value="Metallo-dependent phosphatases"/>
    <property type="match status" value="1"/>
</dbReference>
<dbReference type="GO" id="GO:0009166">
    <property type="term" value="P:nucleotide catabolic process"/>
    <property type="evidence" value="ECO:0007669"/>
    <property type="project" value="InterPro"/>
</dbReference>
<dbReference type="GO" id="GO:0008253">
    <property type="term" value="F:5'-nucleotidase activity"/>
    <property type="evidence" value="ECO:0007669"/>
    <property type="project" value="TreeGrafter"/>
</dbReference>
<dbReference type="GO" id="GO:0000166">
    <property type="term" value="F:nucleotide binding"/>
    <property type="evidence" value="ECO:0007669"/>
    <property type="project" value="UniProtKB-KW"/>
</dbReference>
<dbReference type="PANTHER" id="PTHR11575">
    <property type="entry name" value="5'-NUCLEOTIDASE-RELATED"/>
    <property type="match status" value="1"/>
</dbReference>
<proteinExistence type="inferred from homology"/>
<keyword evidence="4" id="KW-1185">Reference proteome</keyword>
<dbReference type="EC" id="3.1.3.1" evidence="3"/>
<gene>
    <name evidence="3" type="ORF">SSPSH_003573</name>
</gene>
<dbReference type="eggNOG" id="COG0737">
    <property type="taxonomic scope" value="Bacteria"/>
</dbReference>
<dbReference type="SUPFAM" id="SSF55816">
    <property type="entry name" value="5'-nucleotidase (syn. UDP-sugar hydrolase), C-terminal domain"/>
    <property type="match status" value="1"/>
</dbReference>
<dbReference type="Gene3D" id="3.90.780.10">
    <property type="entry name" value="5'-Nucleotidase, C-terminal domain"/>
    <property type="match status" value="1"/>
</dbReference>
<evidence type="ECO:0000313" key="4">
    <source>
        <dbReference type="Proteomes" id="UP000006242"/>
    </source>
</evidence>
<dbReference type="InterPro" id="IPR036907">
    <property type="entry name" value="5'-Nucleotdase_C_sf"/>
</dbReference>
<dbReference type="STRING" id="1033802.SSPSH_003573"/>
<organism evidence="3 4">
    <name type="scientific">Salinisphaera shabanensis E1L3A</name>
    <dbReference type="NCBI Taxonomy" id="1033802"/>
    <lineage>
        <taxon>Bacteria</taxon>
        <taxon>Pseudomonadati</taxon>
        <taxon>Pseudomonadota</taxon>
        <taxon>Gammaproteobacteria</taxon>
        <taxon>Salinisphaerales</taxon>
        <taxon>Salinisphaeraceae</taxon>
        <taxon>Salinisphaera</taxon>
    </lineage>
</organism>
<comment type="caution">
    <text evidence="3">The sequence shown here is derived from an EMBL/GenBank/DDBJ whole genome shotgun (WGS) entry which is preliminary data.</text>
</comment>
<feature type="chain" id="PRO_5005147430" evidence="1">
    <location>
        <begin position="23"/>
        <end position="717"/>
    </location>
</feature>